<keyword evidence="3" id="KW-1185">Reference proteome</keyword>
<dbReference type="CDD" id="cd00093">
    <property type="entry name" value="HTH_XRE"/>
    <property type="match status" value="1"/>
</dbReference>
<reference evidence="2 3" key="1">
    <citation type="submission" date="2024-09" db="EMBL/GenBank/DDBJ databases">
        <authorList>
            <person name="Pan X."/>
        </authorList>
    </citation>
    <scope>NUCLEOTIDE SEQUENCE [LARGE SCALE GENOMIC DNA]</scope>
    <source>
        <strain evidence="2 3">B2969</strain>
    </source>
</reference>
<dbReference type="RefSeq" id="WP_397558252.1">
    <property type="nucleotide sequence ID" value="NZ_JBIQWL010000012.1"/>
</dbReference>
<keyword evidence="1" id="KW-0812">Transmembrane</keyword>
<dbReference type="Pfam" id="PF13560">
    <property type="entry name" value="HTH_31"/>
    <property type="match status" value="1"/>
</dbReference>
<dbReference type="InterPro" id="IPR021224">
    <property type="entry name" value="DUF2690"/>
</dbReference>
<name>A0ABW7QHN5_9MICO</name>
<keyword evidence="1" id="KW-1133">Transmembrane helix</keyword>
<accession>A0ABW7QHN5</accession>
<proteinExistence type="predicted"/>
<feature type="transmembrane region" description="Helical" evidence="1">
    <location>
        <begin position="111"/>
        <end position="133"/>
    </location>
</feature>
<keyword evidence="1" id="KW-0472">Membrane</keyword>
<dbReference type="EMBL" id="JBIQWL010000012">
    <property type="protein sequence ID" value="MFH8252824.1"/>
    <property type="molecule type" value="Genomic_DNA"/>
</dbReference>
<organism evidence="2 3">
    <name type="scientific">Microbacterium alkaliflavum</name>
    <dbReference type="NCBI Taxonomy" id="3248839"/>
    <lineage>
        <taxon>Bacteria</taxon>
        <taxon>Bacillati</taxon>
        <taxon>Actinomycetota</taxon>
        <taxon>Actinomycetes</taxon>
        <taxon>Micrococcales</taxon>
        <taxon>Microbacteriaceae</taxon>
        <taxon>Microbacterium</taxon>
    </lineage>
</organism>
<dbReference type="Pfam" id="PF10901">
    <property type="entry name" value="DUF2690"/>
    <property type="match status" value="1"/>
</dbReference>
<dbReference type="Gene3D" id="1.10.260.40">
    <property type="entry name" value="lambda repressor-like DNA-binding domains"/>
    <property type="match status" value="1"/>
</dbReference>
<protein>
    <submittedName>
        <fullName evidence="2">DUF2690 domain-containing protein</fullName>
    </submittedName>
</protein>
<evidence type="ECO:0000313" key="2">
    <source>
        <dbReference type="EMBL" id="MFH8252824.1"/>
    </source>
</evidence>
<gene>
    <name evidence="2" type="ORF">ACH3VR_20835</name>
</gene>
<dbReference type="Proteomes" id="UP001610861">
    <property type="component" value="Unassembled WGS sequence"/>
</dbReference>
<evidence type="ECO:0000256" key="1">
    <source>
        <dbReference type="SAM" id="Phobius"/>
    </source>
</evidence>
<evidence type="ECO:0000313" key="3">
    <source>
        <dbReference type="Proteomes" id="UP001610861"/>
    </source>
</evidence>
<sequence length="266" mass="27883">MSESDPSTGLSSDSVKQFAADLRRLRLAADNPKYSRLQSETGVSRSVLSEAFAGRQLPSARTVDGIVRVCGGDVDRWHDRRDALARGGTPLLDADPPVAPAPRATVPRRTAVLLAVGSFALGVTLSAAAAALVPPNLPPPASDTVKAVARTGEDPGATPCVDDAAVATSQTRADNTLLEIIWSDKCRAGWGRITRYDGLGDGNTVTVVIYPETAPDGPDRQEATEHDVQGAYTNLIVRPSPDTLLCAEGSFTVDGDVIDLGDPICI</sequence>
<dbReference type="InterPro" id="IPR001387">
    <property type="entry name" value="Cro/C1-type_HTH"/>
</dbReference>
<dbReference type="InterPro" id="IPR010982">
    <property type="entry name" value="Lambda_DNA-bd_dom_sf"/>
</dbReference>
<comment type="caution">
    <text evidence="2">The sequence shown here is derived from an EMBL/GenBank/DDBJ whole genome shotgun (WGS) entry which is preliminary data.</text>
</comment>